<dbReference type="InterPro" id="IPR039261">
    <property type="entry name" value="FNR_nucleotide-bd"/>
</dbReference>
<name>A0A9N8E4T1_9STRA</name>
<dbReference type="GO" id="GO:0005886">
    <property type="term" value="C:plasma membrane"/>
    <property type="evidence" value="ECO:0007669"/>
    <property type="project" value="TreeGrafter"/>
</dbReference>
<evidence type="ECO:0000256" key="4">
    <source>
        <dbReference type="ARBA" id="ARBA00023002"/>
    </source>
</evidence>
<dbReference type="Pfam" id="PF08030">
    <property type="entry name" value="NAD_binding_6"/>
    <property type="match status" value="1"/>
</dbReference>
<feature type="transmembrane region" description="Helical" evidence="7">
    <location>
        <begin position="685"/>
        <end position="706"/>
    </location>
</feature>
<dbReference type="GO" id="GO:0016491">
    <property type="term" value="F:oxidoreductase activity"/>
    <property type="evidence" value="ECO:0007669"/>
    <property type="project" value="UniProtKB-KW"/>
</dbReference>
<keyword evidence="10" id="KW-1185">Reference proteome</keyword>
<dbReference type="SUPFAM" id="SSF63380">
    <property type="entry name" value="Riboflavin synthase domain-like"/>
    <property type="match status" value="1"/>
</dbReference>
<keyword evidence="5 7" id="KW-0472">Membrane</keyword>
<organism evidence="9 10">
    <name type="scientific">Seminavis robusta</name>
    <dbReference type="NCBI Taxonomy" id="568900"/>
    <lineage>
        <taxon>Eukaryota</taxon>
        <taxon>Sar</taxon>
        <taxon>Stramenopiles</taxon>
        <taxon>Ochrophyta</taxon>
        <taxon>Bacillariophyta</taxon>
        <taxon>Bacillariophyceae</taxon>
        <taxon>Bacillariophycidae</taxon>
        <taxon>Naviculales</taxon>
        <taxon>Naviculaceae</taxon>
        <taxon>Seminavis</taxon>
    </lineage>
</organism>
<gene>
    <name evidence="9" type="ORF">SEMRO_521_G159220.1</name>
</gene>
<feature type="transmembrane region" description="Helical" evidence="7">
    <location>
        <begin position="332"/>
        <end position="350"/>
    </location>
</feature>
<dbReference type="InterPro" id="IPR013121">
    <property type="entry name" value="Fe_red_NAD-bd_6"/>
</dbReference>
<dbReference type="PRINTS" id="PR00466">
    <property type="entry name" value="GP91PHOX"/>
</dbReference>
<proteinExistence type="predicted"/>
<dbReference type="PANTHER" id="PTHR11972:SF193">
    <property type="entry name" value="FAD-BINDING FR-TYPE DOMAIN-CONTAINING PROTEIN"/>
    <property type="match status" value="1"/>
</dbReference>
<feature type="transmembrane region" description="Helical" evidence="7">
    <location>
        <begin position="158"/>
        <end position="177"/>
    </location>
</feature>
<feature type="transmembrane region" description="Helical" evidence="7">
    <location>
        <begin position="652"/>
        <end position="673"/>
    </location>
</feature>
<feature type="transmembrane region" description="Helical" evidence="7">
    <location>
        <begin position="52"/>
        <end position="70"/>
    </location>
</feature>
<evidence type="ECO:0000256" key="5">
    <source>
        <dbReference type="ARBA" id="ARBA00023136"/>
    </source>
</evidence>
<feature type="transmembrane region" description="Helical" evidence="7">
    <location>
        <begin position="97"/>
        <end position="117"/>
    </location>
</feature>
<evidence type="ECO:0000256" key="7">
    <source>
        <dbReference type="SAM" id="Phobius"/>
    </source>
</evidence>
<dbReference type="Pfam" id="PF08022">
    <property type="entry name" value="FAD_binding_8"/>
    <property type="match status" value="1"/>
</dbReference>
<dbReference type="SUPFAM" id="SSF52343">
    <property type="entry name" value="Ferredoxin reductase-like, C-terminal NADP-linked domain"/>
    <property type="match status" value="1"/>
</dbReference>
<feature type="region of interest" description="Disordered" evidence="6">
    <location>
        <begin position="1"/>
        <end position="34"/>
    </location>
</feature>
<dbReference type="PROSITE" id="PS51384">
    <property type="entry name" value="FAD_FR"/>
    <property type="match status" value="1"/>
</dbReference>
<evidence type="ECO:0000256" key="1">
    <source>
        <dbReference type="ARBA" id="ARBA00004141"/>
    </source>
</evidence>
<feature type="compositionally biased region" description="Polar residues" evidence="6">
    <location>
        <begin position="8"/>
        <end position="17"/>
    </location>
</feature>
<reference evidence="9" key="1">
    <citation type="submission" date="2020-06" db="EMBL/GenBank/DDBJ databases">
        <authorList>
            <consortium name="Plant Systems Biology data submission"/>
        </authorList>
    </citation>
    <scope>NUCLEOTIDE SEQUENCE</scope>
    <source>
        <strain evidence="9">D6</strain>
    </source>
</reference>
<comment type="subcellular location">
    <subcellularLocation>
        <location evidence="1">Membrane</location>
        <topology evidence="1">Multi-pass membrane protein</topology>
    </subcellularLocation>
</comment>
<evidence type="ECO:0000256" key="2">
    <source>
        <dbReference type="ARBA" id="ARBA00022692"/>
    </source>
</evidence>
<feature type="domain" description="FAD-binding FR-type" evidence="8">
    <location>
        <begin position="382"/>
        <end position="509"/>
    </location>
</feature>
<dbReference type="EMBL" id="CAICTM010000520">
    <property type="protein sequence ID" value="CAB9512135.1"/>
    <property type="molecule type" value="Genomic_DNA"/>
</dbReference>
<keyword evidence="3 7" id="KW-1133">Transmembrane helix</keyword>
<keyword evidence="2 7" id="KW-0812">Transmembrane</keyword>
<dbReference type="OrthoDB" id="47096at2759"/>
<dbReference type="PANTHER" id="PTHR11972">
    <property type="entry name" value="NADPH OXIDASE"/>
    <property type="match status" value="1"/>
</dbReference>
<dbReference type="InterPro" id="IPR013112">
    <property type="entry name" value="FAD-bd_8"/>
</dbReference>
<dbReference type="InterPro" id="IPR050369">
    <property type="entry name" value="RBOH/FRE"/>
</dbReference>
<protein>
    <submittedName>
        <fullName evidence="9">NADPH oxidase 4</fullName>
    </submittedName>
</protein>
<feature type="transmembrane region" description="Helical" evidence="7">
    <location>
        <begin position="356"/>
        <end position="375"/>
    </location>
</feature>
<feature type="compositionally biased region" description="Low complexity" evidence="6">
    <location>
        <begin position="18"/>
        <end position="30"/>
    </location>
</feature>
<keyword evidence="4" id="KW-0560">Oxidoreductase</keyword>
<feature type="transmembrane region" description="Helical" evidence="7">
    <location>
        <begin position="197"/>
        <end position="214"/>
    </location>
</feature>
<dbReference type="InterPro" id="IPR017927">
    <property type="entry name" value="FAD-bd_FR_type"/>
</dbReference>
<evidence type="ECO:0000256" key="6">
    <source>
        <dbReference type="SAM" id="MobiDB-lite"/>
    </source>
</evidence>
<evidence type="ECO:0000313" key="10">
    <source>
        <dbReference type="Proteomes" id="UP001153069"/>
    </source>
</evidence>
<evidence type="ECO:0000256" key="3">
    <source>
        <dbReference type="ARBA" id="ARBA00022989"/>
    </source>
</evidence>
<feature type="transmembrane region" description="Helical" evidence="7">
    <location>
        <begin position="305"/>
        <end position="325"/>
    </location>
</feature>
<dbReference type="AlphaFoldDB" id="A0A9N8E4T1"/>
<feature type="transmembrane region" description="Helical" evidence="7">
    <location>
        <begin position="235"/>
        <end position="254"/>
    </location>
</feature>
<dbReference type="InterPro" id="IPR000778">
    <property type="entry name" value="Cyt_b245_heavy_chain"/>
</dbReference>
<sequence>MGLRQRKQQLQEQPLSTQCHEQQQQQPDCSSHQEEKFFDENASQKMTTMNRLVALVSFLCATWVLCYMLFSGIDPGRSMYARMADRVVGDPKGGGQILHLAFPVLIAGSLASLCWTLPSLSVSRRSALSSLVRQQLPNWIYRCRHRLLFVEGEWKLDFLAWTLILVPSVVFVFMVVYRHMHGKELALDDQVSVTSNAFGVVAEVVGSFLMIPVARHSSLLKVVGWSPARAVILHIWTGRIFILAVIVHGSMHMFRWVGLSNESLVGMLVPPSGCWSMNSETYNAAQPTCVDEDTDCTCYDIHRNLTGFLAGVALLVILITSWYPIRRQCYRLFYMSHVIAAPLAIILVVLHWNRSILFMAPSLIYYTASSFPVFVESWGRQSTSKGVEVVSIDRIASFADWKGKQGANSRGTNSTHYISLTVRATEAAVRQFRPGYYIQLLAPDVSAISHPFTINLVPARHDQLRIIFKATGNFTLQLSQSLQPQPQQPPSSSLPPIFLDGFLGSPSRVREVLQHDVATMVAGGIGITPYLTLLHHVHDLLAQAPLNTFATKRIVLLWICRDASLVEYVQREYLQPLLTSHSHNDNADFKIKIVVYHTGDHSMTAMPCSNDEENALPASPVTGTEAASLIQGRPFSPSRFSTGSSSSMKTNVLGFLAFSFTAWLGLASVWWAYKHLQAKKETVYRVAGPVFIVVVGLVVAVAINMLSRLSCFQQDGEDSSTSSPMWSPVPSLDEEAALPDGLVQSSIEMETVGAVPDVNEGDVSDDDNDGAISGSVVSMEERRGRPSVHQLLKHADNGRHPGLFTCGPLPLMKDIREHTEERCIMRLQQCMRGASHNIALYEEAFAM</sequence>
<dbReference type="Proteomes" id="UP001153069">
    <property type="component" value="Unassembled WGS sequence"/>
</dbReference>
<dbReference type="Gene3D" id="3.40.50.80">
    <property type="entry name" value="Nucleotide-binding domain of ferredoxin-NADP reductase (FNR) module"/>
    <property type="match status" value="1"/>
</dbReference>
<dbReference type="InterPro" id="IPR017938">
    <property type="entry name" value="Riboflavin_synthase-like_b-brl"/>
</dbReference>
<comment type="caution">
    <text evidence="9">The sequence shown here is derived from an EMBL/GenBank/DDBJ whole genome shotgun (WGS) entry which is preliminary data.</text>
</comment>
<dbReference type="InterPro" id="IPR013130">
    <property type="entry name" value="Fe3_Rdtase_TM_dom"/>
</dbReference>
<evidence type="ECO:0000313" key="9">
    <source>
        <dbReference type="EMBL" id="CAB9512135.1"/>
    </source>
</evidence>
<evidence type="ECO:0000259" key="8">
    <source>
        <dbReference type="PROSITE" id="PS51384"/>
    </source>
</evidence>
<accession>A0A9N8E4T1</accession>
<dbReference type="Pfam" id="PF01794">
    <property type="entry name" value="Ferric_reduct"/>
    <property type="match status" value="1"/>
</dbReference>